<gene>
    <name evidence="1" type="ORF">RJ641_005746</name>
</gene>
<dbReference type="PANTHER" id="PTHR47673">
    <property type="entry name" value="ARM REPEAT SUPERFAMILY PROTEIN"/>
    <property type="match status" value="1"/>
</dbReference>
<keyword evidence="2" id="KW-1185">Reference proteome</keyword>
<feature type="non-terminal residue" evidence="1">
    <location>
        <position position="167"/>
    </location>
</feature>
<dbReference type="Proteomes" id="UP001370490">
    <property type="component" value="Unassembled WGS sequence"/>
</dbReference>
<sequence>MRTLAAQLATYLCRRKPGNVQSHRFSSLNGGRDELSLEEDAERKIGLMLKLLLAGTAATTGASRLAHFAIDDERRMKIVEMCGAQELVNMLGNAKDEKTRKEALKALAALAPSVLKPAQTIADDAVGALHHAGAVSIVKFTPNSLEDAEFLKYKSTLLKRFQELRYD</sequence>
<evidence type="ECO:0000313" key="2">
    <source>
        <dbReference type="Proteomes" id="UP001370490"/>
    </source>
</evidence>
<reference evidence="1 2" key="1">
    <citation type="submission" date="2023-12" db="EMBL/GenBank/DDBJ databases">
        <title>A high-quality genome assembly for Dillenia turbinata (Dilleniales).</title>
        <authorList>
            <person name="Chanderbali A."/>
        </authorList>
    </citation>
    <scope>NUCLEOTIDE SEQUENCE [LARGE SCALE GENOMIC DNA]</scope>
    <source>
        <strain evidence="1">LSX21</strain>
        <tissue evidence="1">Leaf</tissue>
    </source>
</reference>
<organism evidence="1 2">
    <name type="scientific">Dillenia turbinata</name>
    <dbReference type="NCBI Taxonomy" id="194707"/>
    <lineage>
        <taxon>Eukaryota</taxon>
        <taxon>Viridiplantae</taxon>
        <taxon>Streptophyta</taxon>
        <taxon>Embryophyta</taxon>
        <taxon>Tracheophyta</taxon>
        <taxon>Spermatophyta</taxon>
        <taxon>Magnoliopsida</taxon>
        <taxon>eudicotyledons</taxon>
        <taxon>Gunneridae</taxon>
        <taxon>Pentapetalae</taxon>
        <taxon>Dilleniales</taxon>
        <taxon>Dilleniaceae</taxon>
        <taxon>Dillenia</taxon>
    </lineage>
</organism>
<dbReference type="AlphaFoldDB" id="A0AAN8VGM1"/>
<dbReference type="EMBL" id="JBAMMX010000013">
    <property type="protein sequence ID" value="KAK6929541.1"/>
    <property type="molecule type" value="Genomic_DNA"/>
</dbReference>
<dbReference type="InterPro" id="IPR011989">
    <property type="entry name" value="ARM-like"/>
</dbReference>
<protein>
    <submittedName>
        <fullName evidence="1">Uncharacterized protein</fullName>
    </submittedName>
</protein>
<proteinExistence type="predicted"/>
<dbReference type="Gene3D" id="1.25.10.10">
    <property type="entry name" value="Leucine-rich Repeat Variant"/>
    <property type="match status" value="1"/>
</dbReference>
<dbReference type="PANTHER" id="PTHR47673:SF1">
    <property type="entry name" value="ARM REPEAT SUPERFAMILY PROTEIN"/>
    <property type="match status" value="1"/>
</dbReference>
<name>A0AAN8VGM1_9MAGN</name>
<accession>A0AAN8VGM1</accession>
<comment type="caution">
    <text evidence="1">The sequence shown here is derived from an EMBL/GenBank/DDBJ whole genome shotgun (WGS) entry which is preliminary data.</text>
</comment>
<evidence type="ECO:0000313" key="1">
    <source>
        <dbReference type="EMBL" id="KAK6929541.1"/>
    </source>
</evidence>